<name>A0ABY5DPJ3_9ACTN</name>
<accession>A0ABY5DPJ3</accession>
<keyword evidence="4" id="KW-1185">Reference proteome</keyword>
<feature type="compositionally biased region" description="Low complexity" evidence="1">
    <location>
        <begin position="32"/>
        <end position="63"/>
    </location>
</feature>
<dbReference type="Proteomes" id="UP001056035">
    <property type="component" value="Chromosome"/>
</dbReference>
<dbReference type="EMBL" id="CP098502">
    <property type="protein sequence ID" value="UTI62529.1"/>
    <property type="molecule type" value="Genomic_DNA"/>
</dbReference>
<gene>
    <name evidence="3" type="ORF">NBH00_14280</name>
</gene>
<feature type="region of interest" description="Disordered" evidence="1">
    <location>
        <begin position="32"/>
        <end position="69"/>
    </location>
</feature>
<evidence type="ECO:0000256" key="1">
    <source>
        <dbReference type="SAM" id="MobiDB-lite"/>
    </source>
</evidence>
<proteinExistence type="predicted"/>
<keyword evidence="2" id="KW-0472">Membrane</keyword>
<feature type="transmembrane region" description="Helical" evidence="2">
    <location>
        <begin position="6"/>
        <end position="25"/>
    </location>
</feature>
<reference evidence="3 4" key="1">
    <citation type="submission" date="2022-06" db="EMBL/GenBank/DDBJ databases">
        <title>Paraconexibacter antarcticus.</title>
        <authorList>
            <person name="Kim C.S."/>
        </authorList>
    </citation>
    <scope>NUCLEOTIDE SEQUENCE [LARGE SCALE GENOMIC DNA]</scope>
    <source>
        <strain evidence="3 4">02-257</strain>
    </source>
</reference>
<sequence>MEQLSLPYRIALVAIVLLAPLYLLVLKPKDNSSAPPAATPAAVARATPATTTPGTSSGPTAPGLKGLSRAVSKAKDAAATSASSANATDAAAKAATGSAASDGGAAAGTTSTPAAATAAAPPAATSAAAGTPAAATPATPKLAIGGDPSAPILAGLDRGRTEVVLFASRTATDDKAVRRAVKGVDRRGGKVEVRVVSIAKVGDYEAITRGVHVVQAPTVLVIGRDKAAHTIVGFTTVAELNQLVGDVRRSG</sequence>
<evidence type="ECO:0000256" key="2">
    <source>
        <dbReference type="SAM" id="Phobius"/>
    </source>
</evidence>
<evidence type="ECO:0000313" key="3">
    <source>
        <dbReference type="EMBL" id="UTI62529.1"/>
    </source>
</evidence>
<evidence type="ECO:0000313" key="4">
    <source>
        <dbReference type="Proteomes" id="UP001056035"/>
    </source>
</evidence>
<protein>
    <submittedName>
        <fullName evidence="3">Uncharacterized protein</fullName>
    </submittedName>
</protein>
<dbReference type="RefSeq" id="WP_254569266.1">
    <property type="nucleotide sequence ID" value="NZ_CP098502.1"/>
</dbReference>
<keyword evidence="2" id="KW-1133">Transmembrane helix</keyword>
<organism evidence="3 4">
    <name type="scientific">Paraconexibacter antarcticus</name>
    <dbReference type="NCBI Taxonomy" id="2949664"/>
    <lineage>
        <taxon>Bacteria</taxon>
        <taxon>Bacillati</taxon>
        <taxon>Actinomycetota</taxon>
        <taxon>Thermoleophilia</taxon>
        <taxon>Solirubrobacterales</taxon>
        <taxon>Paraconexibacteraceae</taxon>
        <taxon>Paraconexibacter</taxon>
    </lineage>
</organism>
<keyword evidence="2" id="KW-0812">Transmembrane</keyword>